<protein>
    <submittedName>
        <fullName evidence="8">Otoancorin</fullName>
    </submittedName>
</protein>
<comment type="subcellular location">
    <subcellularLocation>
        <location evidence="1">Membrane</location>
    </subcellularLocation>
</comment>
<comment type="similarity">
    <text evidence="2">Belongs to the mesothelin family.</text>
</comment>
<dbReference type="InterPro" id="IPR010335">
    <property type="entry name" value="Mesothelin"/>
</dbReference>
<evidence type="ECO:0000256" key="3">
    <source>
        <dbReference type="ARBA" id="ARBA00022729"/>
    </source>
</evidence>
<keyword evidence="5" id="KW-0472">Membrane</keyword>
<sequence>MSRLQVVRTSVREDVIAGKYLNAFLDILHFQSTNIWTTDILNKIMAYFHSRNIVITYNSLQGSLRNYLESLLYHPKVLLSEFRQMDRRHFQTAMKYLFESKQVHLELGNIVLDLAGIREKIFQSPGGNRTLFLITLERCFLILNSMECVDILSQVLRVSSMTYLQLHTIASLPQDLQGDAFRNLSTVFKDLYDRITANAQRALYEWMTQILQKSYNASENSTSWVSAENLGILGRYVVHLPLEEIRKINSNEMRLFISYDNATKQLDTVYDITPGLAQAFLERINASGFDMRNTSTLYRLGLLVCFYDNLEQMDATVARVLLHQMIKCNQLQGFQAGIQKLKSQLLDVATENQTLNDTLGLLSDAVVGLTSSQLESLSPEAVHNAISTLNQVSGWAKSQLVILASKYLAYEKALSFHNISQMGALVMGIAAESFHSMSSKELSQVIRGTLAQHASDLSPAQQQGILRKMVASAELSSVIADIQGAFFKEVSLFDLWKEEGFNSSLVKDKELKPSQALFLYELLSRKTPPSDLLSIAQLVKGVTCRQIESMGTISFLNVFKVFEKNLRLLSPYQINCLAWKFWLISNVSIPPYLLSVLPAEYLESLTGSLCIPFVNSLGKAFVSTAICDPIKYTSSVSSLFQNGSLVDEYDIDFLGNLICHLPPAFICDGISLETMTTALHQFRHCQHLNHEQKMEIKHRLIEIYGSPSNWTAETTQDSGPFVGLLPKEELNILVEKFPDIIIQITSKMTGPVPPTEDLLLVQFESVRNSVRAPYQSPDCTDVREPSSDEIVRLSEANMFWSVQELGCMNSDTFAKTVELLGSVRGFQASQLTVLKEKAKQAWGLLPSWSTYHLVSLGRIATALNETEIRELNLSSVDTVAALSQQTEWNPLQAKSILQGFLDDSGQAMDTLKSFELAGLGATLCTLNSTEIAAIKPVEFGAVVARIGSFPCSMSVLKEFKKKAESVFGDAARWNRAVLQEIGTIAAGLNEGELKALDKELMPYFQPAAIKCIPDEMFKELSPEQIANLGPENAAMVTESQRQWLSDPQLQSLHLALDGARVSIYEAPLGESTARPTYTPVLSGSPFSHSFSFLVCTLFTLCAAS</sequence>
<gene>
    <name evidence="8" type="primary">OTOA</name>
</gene>
<proteinExistence type="inferred from homology"/>
<evidence type="ECO:0000256" key="2">
    <source>
        <dbReference type="ARBA" id="ARBA00011016"/>
    </source>
</evidence>
<dbReference type="InterPro" id="IPR026664">
    <property type="entry name" value="Stereocilin-rel"/>
</dbReference>
<dbReference type="RefSeq" id="XP_015281673.1">
    <property type="nucleotide sequence ID" value="XM_015426187.1"/>
</dbReference>
<accession>A0ABM1L6T6</accession>
<dbReference type="PANTHER" id="PTHR23412">
    <property type="entry name" value="STEREOCILIN RELATED"/>
    <property type="match status" value="1"/>
</dbReference>
<evidence type="ECO:0000256" key="6">
    <source>
        <dbReference type="ARBA" id="ARBA00023180"/>
    </source>
</evidence>
<dbReference type="Proteomes" id="UP000694871">
    <property type="component" value="Unplaced"/>
</dbReference>
<keyword evidence="7" id="KW-1185">Reference proteome</keyword>
<evidence type="ECO:0000313" key="7">
    <source>
        <dbReference type="Proteomes" id="UP000694871"/>
    </source>
</evidence>
<evidence type="ECO:0000256" key="1">
    <source>
        <dbReference type="ARBA" id="ARBA00004370"/>
    </source>
</evidence>
<evidence type="ECO:0000313" key="8">
    <source>
        <dbReference type="RefSeq" id="XP_015281673.1"/>
    </source>
</evidence>
<evidence type="ECO:0000256" key="5">
    <source>
        <dbReference type="ARBA" id="ARBA00023136"/>
    </source>
</evidence>
<name>A0ABM1L6T6_GEKJA</name>
<dbReference type="Pfam" id="PF06060">
    <property type="entry name" value="Mesothelin"/>
    <property type="match status" value="1"/>
</dbReference>
<organism evidence="7 8">
    <name type="scientific">Gekko japonicus</name>
    <name type="common">Schlegel's Japanese gecko</name>
    <dbReference type="NCBI Taxonomy" id="146911"/>
    <lineage>
        <taxon>Eukaryota</taxon>
        <taxon>Metazoa</taxon>
        <taxon>Chordata</taxon>
        <taxon>Craniata</taxon>
        <taxon>Vertebrata</taxon>
        <taxon>Euteleostomi</taxon>
        <taxon>Lepidosauria</taxon>
        <taxon>Squamata</taxon>
        <taxon>Bifurcata</taxon>
        <taxon>Gekkota</taxon>
        <taxon>Gekkonidae</taxon>
        <taxon>Gekkoninae</taxon>
        <taxon>Gekko</taxon>
    </lineage>
</organism>
<dbReference type="GeneID" id="107123031"/>
<keyword evidence="3" id="KW-0732">Signal</keyword>
<keyword evidence="6" id="KW-0325">Glycoprotein</keyword>
<reference evidence="8" key="1">
    <citation type="submission" date="2025-08" db="UniProtKB">
        <authorList>
            <consortium name="RefSeq"/>
        </authorList>
    </citation>
    <scope>IDENTIFICATION</scope>
</reference>
<keyword evidence="4" id="KW-0130">Cell adhesion</keyword>
<evidence type="ECO:0000256" key="4">
    <source>
        <dbReference type="ARBA" id="ARBA00022889"/>
    </source>
</evidence>
<dbReference type="PANTHER" id="PTHR23412:SF18">
    <property type="entry name" value="OTOANCORIN"/>
    <property type="match status" value="1"/>
</dbReference>